<sequence length="357" mass="40255">MAPQTIPELDLLVTADAQDNTLWPIFNLIDAYALDTDGEFASLLESDGQPRTLIGQLEPLTDDQAHLLKIRSLRRAPRIEIIEVMTASVDLDSDELTLKAAGQAGWYNVQPAEAYRAVWKDMTMAVDLFRWLVKIHHQQLASKKRKPAQAYQNWPVEQLFEAYGLEYFKRPKMAPEAAQKIFKHKEFILRCMLQGKGNIEWTDTPLYFHMAKRFPKQVKAANASFDVRPGSTHSALPIRSSASMLKRKHGQAVNGGQPATIMNDDSSPTERPASFRRTSLQHGSRELTRQPETPKNNPVRDRRGYAMKGQSALRPSAVKPSKNVLSYHKIDASTSDSETEEKARSSPADKLDKCLRC</sequence>
<evidence type="ECO:0000313" key="3">
    <source>
        <dbReference type="Proteomes" id="UP000503462"/>
    </source>
</evidence>
<gene>
    <name evidence="2" type="ORF">AMS68_000821</name>
</gene>
<proteinExistence type="predicted"/>
<dbReference type="Proteomes" id="UP000503462">
    <property type="component" value="Chromosome 1"/>
</dbReference>
<evidence type="ECO:0000256" key="1">
    <source>
        <dbReference type="SAM" id="MobiDB-lite"/>
    </source>
</evidence>
<name>A0A6H0XKP6_9PEZI</name>
<feature type="compositionally biased region" description="Basic and acidic residues" evidence="1">
    <location>
        <begin position="340"/>
        <end position="357"/>
    </location>
</feature>
<dbReference type="AlphaFoldDB" id="A0A6H0XKP6"/>
<dbReference type="OrthoDB" id="5382953at2759"/>
<evidence type="ECO:0000313" key="2">
    <source>
        <dbReference type="EMBL" id="QIW95303.1"/>
    </source>
</evidence>
<accession>A0A6H0XKP6</accession>
<protein>
    <submittedName>
        <fullName evidence="2">Uncharacterized protein</fullName>
    </submittedName>
</protein>
<organism evidence="2 3">
    <name type="scientific">Peltaster fructicola</name>
    <dbReference type="NCBI Taxonomy" id="286661"/>
    <lineage>
        <taxon>Eukaryota</taxon>
        <taxon>Fungi</taxon>
        <taxon>Dikarya</taxon>
        <taxon>Ascomycota</taxon>
        <taxon>Pezizomycotina</taxon>
        <taxon>Dothideomycetes</taxon>
        <taxon>Dothideomycetes incertae sedis</taxon>
        <taxon>Peltaster</taxon>
    </lineage>
</organism>
<dbReference type="EMBL" id="CP051139">
    <property type="protein sequence ID" value="QIW95303.1"/>
    <property type="molecule type" value="Genomic_DNA"/>
</dbReference>
<feature type="region of interest" description="Disordered" evidence="1">
    <location>
        <begin position="244"/>
        <end position="357"/>
    </location>
</feature>
<reference evidence="2 3" key="1">
    <citation type="journal article" date="2016" name="Sci. Rep.">
        <title>Peltaster fructicola genome reveals evolution from an invasive phytopathogen to an ectophytic parasite.</title>
        <authorList>
            <person name="Xu C."/>
            <person name="Chen H."/>
            <person name="Gleason M.L."/>
            <person name="Xu J.R."/>
            <person name="Liu H."/>
            <person name="Zhang R."/>
            <person name="Sun G."/>
        </authorList>
    </citation>
    <scope>NUCLEOTIDE SEQUENCE [LARGE SCALE GENOMIC DNA]</scope>
    <source>
        <strain evidence="2 3">LNHT1506</strain>
    </source>
</reference>
<keyword evidence="3" id="KW-1185">Reference proteome</keyword>